<dbReference type="NCBIfam" id="TIGR00082">
    <property type="entry name" value="rbfA"/>
    <property type="match status" value="1"/>
</dbReference>
<name>A0A4R1F780_9GAMM</name>
<accession>A0A4R1F780</accession>
<dbReference type="Proteomes" id="UP000294887">
    <property type="component" value="Unassembled WGS sequence"/>
</dbReference>
<dbReference type="RefSeq" id="WP_131906082.1">
    <property type="nucleotide sequence ID" value="NZ_BAAAFU010000004.1"/>
</dbReference>
<organism evidence="3 4">
    <name type="scientific">Cocleimonas flava</name>
    <dbReference type="NCBI Taxonomy" id="634765"/>
    <lineage>
        <taxon>Bacteria</taxon>
        <taxon>Pseudomonadati</taxon>
        <taxon>Pseudomonadota</taxon>
        <taxon>Gammaproteobacteria</taxon>
        <taxon>Thiotrichales</taxon>
        <taxon>Thiotrichaceae</taxon>
        <taxon>Cocleimonas</taxon>
    </lineage>
</organism>
<dbReference type="InterPro" id="IPR000238">
    <property type="entry name" value="RbfA"/>
</dbReference>
<keyword evidence="1 2" id="KW-0690">Ribosome biogenesis</keyword>
<dbReference type="PANTHER" id="PTHR33515:SF1">
    <property type="entry name" value="RIBOSOME-BINDING FACTOR A, CHLOROPLASTIC-RELATED"/>
    <property type="match status" value="1"/>
</dbReference>
<dbReference type="HAMAP" id="MF_00003">
    <property type="entry name" value="RbfA"/>
    <property type="match status" value="1"/>
</dbReference>
<dbReference type="GO" id="GO:0005829">
    <property type="term" value="C:cytosol"/>
    <property type="evidence" value="ECO:0007669"/>
    <property type="project" value="TreeGrafter"/>
</dbReference>
<comment type="caution">
    <text evidence="3">The sequence shown here is derived from an EMBL/GenBank/DDBJ whole genome shotgun (WGS) entry which is preliminary data.</text>
</comment>
<evidence type="ECO:0000313" key="4">
    <source>
        <dbReference type="Proteomes" id="UP000294887"/>
    </source>
</evidence>
<comment type="subunit">
    <text evidence="2">Monomer. Binds 30S ribosomal subunits, but not 50S ribosomal subunits or 70S ribosomes.</text>
</comment>
<proteinExistence type="inferred from homology"/>
<dbReference type="SUPFAM" id="SSF89919">
    <property type="entry name" value="Ribosome-binding factor A, RbfA"/>
    <property type="match status" value="1"/>
</dbReference>
<comment type="similarity">
    <text evidence="2">Belongs to the RbfA family.</text>
</comment>
<dbReference type="PANTHER" id="PTHR33515">
    <property type="entry name" value="RIBOSOME-BINDING FACTOR A, CHLOROPLASTIC-RELATED"/>
    <property type="match status" value="1"/>
</dbReference>
<dbReference type="InterPro" id="IPR020053">
    <property type="entry name" value="Ribosome-bd_factorA_CS"/>
</dbReference>
<comment type="function">
    <text evidence="2">One of several proteins that assist in the late maturation steps of the functional core of the 30S ribosomal subunit. Associates with free 30S ribosomal subunits (but not with 30S subunits that are part of 70S ribosomes or polysomes). Required for efficient processing of 16S rRNA. May interact with the 5'-terminal helix region of 16S rRNA.</text>
</comment>
<protein>
    <recommendedName>
        <fullName evidence="2">Ribosome-binding factor A</fullName>
    </recommendedName>
</protein>
<sequence length="129" mass="14725">MPYDYSRTDRIGEQIKRELSMLIRNEIKDPRVSMVSILDVEITKDLSKAKVYFDALNQEEHEACEKGLNNAAGFLRRELGHAIKLRNTPSLTFIYDDTEQKANDLSVLIDKAVSSDQKSSDKKSSDKED</sequence>
<evidence type="ECO:0000313" key="3">
    <source>
        <dbReference type="EMBL" id="TCJ87838.1"/>
    </source>
</evidence>
<evidence type="ECO:0000256" key="1">
    <source>
        <dbReference type="ARBA" id="ARBA00022517"/>
    </source>
</evidence>
<dbReference type="Pfam" id="PF02033">
    <property type="entry name" value="RBFA"/>
    <property type="match status" value="1"/>
</dbReference>
<dbReference type="AlphaFoldDB" id="A0A4R1F780"/>
<reference evidence="3 4" key="1">
    <citation type="submission" date="2019-03" db="EMBL/GenBank/DDBJ databases">
        <title>Genomic Encyclopedia of Type Strains, Phase IV (KMG-IV): sequencing the most valuable type-strain genomes for metagenomic binning, comparative biology and taxonomic classification.</title>
        <authorList>
            <person name="Goeker M."/>
        </authorList>
    </citation>
    <scope>NUCLEOTIDE SEQUENCE [LARGE SCALE GENOMIC DNA]</scope>
    <source>
        <strain evidence="3 4">DSM 24830</strain>
    </source>
</reference>
<dbReference type="InterPro" id="IPR015946">
    <property type="entry name" value="KH_dom-like_a/b"/>
</dbReference>
<dbReference type="GO" id="GO:0043024">
    <property type="term" value="F:ribosomal small subunit binding"/>
    <property type="evidence" value="ECO:0007669"/>
    <property type="project" value="TreeGrafter"/>
</dbReference>
<gene>
    <name evidence="2" type="primary">rbfA</name>
    <name evidence="3" type="ORF">EV695_2354</name>
</gene>
<dbReference type="EMBL" id="SMFQ01000003">
    <property type="protein sequence ID" value="TCJ87838.1"/>
    <property type="molecule type" value="Genomic_DNA"/>
</dbReference>
<comment type="subcellular location">
    <subcellularLocation>
        <location evidence="2">Cytoplasm</location>
    </subcellularLocation>
</comment>
<keyword evidence="4" id="KW-1185">Reference proteome</keyword>
<evidence type="ECO:0000256" key="2">
    <source>
        <dbReference type="HAMAP-Rule" id="MF_00003"/>
    </source>
</evidence>
<dbReference type="InterPro" id="IPR023799">
    <property type="entry name" value="RbfA_dom_sf"/>
</dbReference>
<dbReference type="PROSITE" id="PS01319">
    <property type="entry name" value="RBFA"/>
    <property type="match status" value="1"/>
</dbReference>
<dbReference type="GO" id="GO:0030490">
    <property type="term" value="P:maturation of SSU-rRNA"/>
    <property type="evidence" value="ECO:0007669"/>
    <property type="project" value="UniProtKB-UniRule"/>
</dbReference>
<dbReference type="OrthoDB" id="307788at2"/>
<dbReference type="Gene3D" id="3.30.300.20">
    <property type="match status" value="1"/>
</dbReference>
<keyword evidence="2" id="KW-0963">Cytoplasm</keyword>